<keyword evidence="4" id="KW-1133">Transmembrane helix</keyword>
<dbReference type="OrthoDB" id="1658288at2759"/>
<dbReference type="EMBL" id="JWZX01002578">
    <property type="protein sequence ID" value="KOO28369.1"/>
    <property type="molecule type" value="Genomic_DNA"/>
</dbReference>
<dbReference type="PROSITE" id="PS50005">
    <property type="entry name" value="TPR"/>
    <property type="match status" value="2"/>
</dbReference>
<dbReference type="InterPro" id="IPR019734">
    <property type="entry name" value="TPR_rpt"/>
</dbReference>
<dbReference type="InterPro" id="IPR050498">
    <property type="entry name" value="Ycf3"/>
</dbReference>
<evidence type="ECO:0000256" key="3">
    <source>
        <dbReference type="PROSITE-ProRule" id="PRU00339"/>
    </source>
</evidence>
<dbReference type="Pfam" id="PF13432">
    <property type="entry name" value="TPR_16"/>
    <property type="match status" value="2"/>
</dbReference>
<keyword evidence="1" id="KW-0677">Repeat</keyword>
<dbReference type="PANTHER" id="PTHR44858">
    <property type="entry name" value="TETRATRICOPEPTIDE REPEAT PROTEIN 6"/>
    <property type="match status" value="1"/>
</dbReference>
<dbReference type="InterPro" id="IPR011990">
    <property type="entry name" value="TPR-like_helical_dom_sf"/>
</dbReference>
<reference evidence="6" key="1">
    <citation type="journal article" date="2015" name="PLoS Genet.">
        <title>Genome Sequence and Transcriptome Analyses of Chrysochromulina tobin: Metabolic Tools for Enhanced Algal Fitness in the Prominent Order Prymnesiales (Haptophyceae).</title>
        <authorList>
            <person name="Hovde B.T."/>
            <person name="Deodato C.R."/>
            <person name="Hunsperger H.M."/>
            <person name="Ryken S.A."/>
            <person name="Yost W."/>
            <person name="Jha R.K."/>
            <person name="Patterson J."/>
            <person name="Monnat R.J. Jr."/>
            <person name="Barlow S.B."/>
            <person name="Starkenburg S.R."/>
            <person name="Cattolico R.A."/>
        </authorList>
    </citation>
    <scope>NUCLEOTIDE SEQUENCE</scope>
    <source>
        <strain evidence="6">CCMP291</strain>
    </source>
</reference>
<feature type="repeat" description="TPR" evidence="3">
    <location>
        <begin position="105"/>
        <end position="138"/>
    </location>
</feature>
<comment type="caution">
    <text evidence="5">The sequence shown here is derived from an EMBL/GenBank/DDBJ whole genome shotgun (WGS) entry which is preliminary data.</text>
</comment>
<dbReference type="Gene3D" id="1.25.40.10">
    <property type="entry name" value="Tetratricopeptide repeat domain"/>
    <property type="match status" value="2"/>
</dbReference>
<evidence type="ECO:0000313" key="5">
    <source>
        <dbReference type="EMBL" id="KOO28369.1"/>
    </source>
</evidence>
<dbReference type="SUPFAM" id="SSF48452">
    <property type="entry name" value="TPR-like"/>
    <property type="match status" value="1"/>
</dbReference>
<evidence type="ECO:0000256" key="2">
    <source>
        <dbReference type="ARBA" id="ARBA00022803"/>
    </source>
</evidence>
<keyword evidence="2 3" id="KW-0802">TPR repeat</keyword>
<dbReference type="AlphaFoldDB" id="A0A0M0JP45"/>
<proteinExistence type="predicted"/>
<accession>A0A0M0JP45</accession>
<keyword evidence="6" id="KW-1185">Reference proteome</keyword>
<feature type="transmembrane region" description="Helical" evidence="4">
    <location>
        <begin position="12"/>
        <end position="38"/>
    </location>
</feature>
<sequence length="389" mass="42294">MKDKKKKRPSDAAGWSSVAAVVAVLAAVIAVAMCVPLFEPLLARMAQARSPHQGSVHLQAGIFLMALEALERDGKGRRSRADVDALRARARQQLVAARELEPALHWAWHKEGVLLAGEGRLDEALDRFVRTTRLRPTEAENLYDLDLAYQQLGRYAEAVATCERALALVPNAPSAYRYLGKALDLDGKPKDAAAAYASSLRVSPAEGASPYIELARLKLDEASAGVKTSPQLSDKKKLEAYALYASAASLPSADATHRFEAGHHLGYAERFEEAAHFMRVALRMQPDLPQQPSSHPYVARVLRESYFHLGSALVQLGAPRVHEAREVLDTALSLAPDHFDARLQAGISAFVAGDHTAALAHLRKARALLPTSAHLEGVIKQLMERGLPI</sequence>
<name>A0A0M0JP45_9EUKA</name>
<evidence type="ECO:0000256" key="1">
    <source>
        <dbReference type="ARBA" id="ARBA00022737"/>
    </source>
</evidence>
<organism evidence="5 6">
    <name type="scientific">Chrysochromulina tobinii</name>
    <dbReference type="NCBI Taxonomy" id="1460289"/>
    <lineage>
        <taxon>Eukaryota</taxon>
        <taxon>Haptista</taxon>
        <taxon>Haptophyta</taxon>
        <taxon>Prymnesiophyceae</taxon>
        <taxon>Prymnesiales</taxon>
        <taxon>Chrysochromulinaceae</taxon>
        <taxon>Chrysochromulina</taxon>
    </lineage>
</organism>
<feature type="repeat" description="TPR" evidence="3">
    <location>
        <begin position="139"/>
        <end position="172"/>
    </location>
</feature>
<evidence type="ECO:0000313" key="6">
    <source>
        <dbReference type="Proteomes" id="UP000037460"/>
    </source>
</evidence>
<dbReference type="PANTHER" id="PTHR44858:SF1">
    <property type="entry name" value="UDP-N-ACETYLGLUCOSAMINE--PEPTIDE N-ACETYLGLUCOSAMINYLTRANSFERASE SPINDLY-RELATED"/>
    <property type="match status" value="1"/>
</dbReference>
<keyword evidence="4" id="KW-0812">Transmembrane</keyword>
<dbReference type="GO" id="GO:0046813">
    <property type="term" value="P:receptor-mediated virion attachment to host cell"/>
    <property type="evidence" value="ECO:0007669"/>
    <property type="project" value="TreeGrafter"/>
</dbReference>
<dbReference type="SMART" id="SM00028">
    <property type="entry name" value="TPR"/>
    <property type="match status" value="5"/>
</dbReference>
<keyword evidence="4" id="KW-0472">Membrane</keyword>
<gene>
    <name evidence="5" type="ORF">Ctob_008693</name>
</gene>
<protein>
    <submittedName>
        <fullName evidence="5">Tetratricopeptide tpr_1 repeat-containing protein</fullName>
    </submittedName>
</protein>
<dbReference type="Proteomes" id="UP000037460">
    <property type="component" value="Unassembled WGS sequence"/>
</dbReference>
<evidence type="ECO:0000256" key="4">
    <source>
        <dbReference type="SAM" id="Phobius"/>
    </source>
</evidence>